<dbReference type="Pfam" id="PF14107">
    <property type="entry name" value="DUF4280"/>
    <property type="match status" value="1"/>
</dbReference>
<reference evidence="1 2" key="1">
    <citation type="submission" date="2020-04" db="EMBL/GenBank/DDBJ databases">
        <title>Genome sequencing of novel species.</title>
        <authorList>
            <person name="Heo J."/>
            <person name="Kim S.-J."/>
            <person name="Kim J.-S."/>
            <person name="Hong S.-B."/>
            <person name="Kwon S.-W."/>
        </authorList>
    </citation>
    <scope>NUCLEOTIDE SEQUENCE [LARGE SCALE GENOMIC DNA]</scope>
    <source>
        <strain evidence="1 2">MFER-1</strain>
    </source>
</reference>
<keyword evidence="2" id="KW-1185">Reference proteome</keyword>
<dbReference type="KEGG" id="cheb:HH215_15130"/>
<dbReference type="AlphaFoldDB" id="A0A7Z2VJG2"/>
<organism evidence="1 2">
    <name type="scientific">Cohnella herbarum</name>
    <dbReference type="NCBI Taxonomy" id="2728023"/>
    <lineage>
        <taxon>Bacteria</taxon>
        <taxon>Bacillati</taxon>
        <taxon>Bacillota</taxon>
        <taxon>Bacilli</taxon>
        <taxon>Bacillales</taxon>
        <taxon>Paenibacillaceae</taxon>
        <taxon>Cohnella</taxon>
    </lineage>
</organism>
<sequence length="128" mass="12958">MGQLVCGGATLQCSFGLAPGMLNVLPINRTMTAMPIANIMDNKPFVNIAPFGMCNSMANPAVASATAAALGALTPMPCTPVTAAPWAPGSPTVLVANMPALNNSSKCMCNFGGVIQIVNPGQVTIQVP</sequence>
<protein>
    <submittedName>
        <fullName evidence="1">DUF4280 domain-containing protein</fullName>
    </submittedName>
</protein>
<dbReference type="Proteomes" id="UP000502248">
    <property type="component" value="Chromosome"/>
</dbReference>
<dbReference type="EMBL" id="CP051680">
    <property type="protein sequence ID" value="QJD84378.1"/>
    <property type="molecule type" value="Genomic_DNA"/>
</dbReference>
<evidence type="ECO:0000313" key="1">
    <source>
        <dbReference type="EMBL" id="QJD84378.1"/>
    </source>
</evidence>
<dbReference type="InterPro" id="IPR025460">
    <property type="entry name" value="DUF4280"/>
</dbReference>
<name>A0A7Z2VJG2_9BACL</name>
<dbReference type="RefSeq" id="WP_169280662.1">
    <property type="nucleotide sequence ID" value="NZ_CP051680.1"/>
</dbReference>
<proteinExistence type="predicted"/>
<evidence type="ECO:0000313" key="2">
    <source>
        <dbReference type="Proteomes" id="UP000502248"/>
    </source>
</evidence>
<gene>
    <name evidence="1" type="ORF">HH215_15130</name>
</gene>
<accession>A0A7Z2VJG2</accession>